<evidence type="ECO:0000259" key="3">
    <source>
        <dbReference type="Pfam" id="PF25019"/>
    </source>
</evidence>
<dbReference type="Gene3D" id="3.80.10.10">
    <property type="entry name" value="Ribonuclease Inhibitor"/>
    <property type="match status" value="2"/>
</dbReference>
<reference evidence="4" key="2">
    <citation type="submission" date="2020-07" db="EMBL/GenBank/DDBJ databases">
        <authorList>
            <person name="Vera ALvarez R."/>
            <person name="Arias-Moreno D.M."/>
            <person name="Jimenez-Jacinto V."/>
            <person name="Jimenez-Bremont J.F."/>
            <person name="Swaminathan K."/>
            <person name="Moose S.P."/>
            <person name="Guerrero-Gonzalez M.L."/>
            <person name="Marino-Ramirez L."/>
            <person name="Landsman D."/>
            <person name="Rodriguez-Kessler M."/>
            <person name="Delgado-Sanchez P."/>
        </authorList>
    </citation>
    <scope>NUCLEOTIDE SEQUENCE</scope>
    <source>
        <tissue evidence="4">Cladode</tissue>
    </source>
</reference>
<dbReference type="EMBL" id="GISG01257680">
    <property type="protein sequence ID" value="MBA4673111.1"/>
    <property type="molecule type" value="Transcribed_RNA"/>
</dbReference>
<feature type="domain" description="R13L1/DRL21-like LRR repeat region" evidence="3">
    <location>
        <begin position="99"/>
        <end position="164"/>
    </location>
</feature>
<dbReference type="AlphaFoldDB" id="A0A7C9ARK1"/>
<evidence type="ECO:0000313" key="4">
    <source>
        <dbReference type="EMBL" id="MBA4673111.1"/>
    </source>
</evidence>
<dbReference type="Pfam" id="PF25019">
    <property type="entry name" value="LRR_R13L1-DRL21"/>
    <property type="match status" value="1"/>
</dbReference>
<organism evidence="4">
    <name type="scientific">Opuntia streptacantha</name>
    <name type="common">Prickly pear cactus</name>
    <name type="synonym">Opuntia cardona</name>
    <dbReference type="NCBI Taxonomy" id="393608"/>
    <lineage>
        <taxon>Eukaryota</taxon>
        <taxon>Viridiplantae</taxon>
        <taxon>Streptophyta</taxon>
        <taxon>Embryophyta</taxon>
        <taxon>Tracheophyta</taxon>
        <taxon>Spermatophyta</taxon>
        <taxon>Magnoliopsida</taxon>
        <taxon>eudicotyledons</taxon>
        <taxon>Gunneridae</taxon>
        <taxon>Pentapetalae</taxon>
        <taxon>Caryophyllales</taxon>
        <taxon>Cactineae</taxon>
        <taxon>Cactaceae</taxon>
        <taxon>Opuntioideae</taxon>
        <taxon>Opuntia</taxon>
    </lineage>
</organism>
<reference evidence="4" key="1">
    <citation type="journal article" date="2013" name="J. Plant Res.">
        <title>Effect of fungi and light on seed germination of three Opuntia species from semiarid lands of central Mexico.</title>
        <authorList>
            <person name="Delgado-Sanchez P."/>
            <person name="Jimenez-Bremont J.F."/>
            <person name="Guerrero-Gonzalez Mde L."/>
            <person name="Flores J."/>
        </authorList>
    </citation>
    <scope>NUCLEOTIDE SEQUENCE</scope>
    <source>
        <tissue evidence="4">Cladode</tissue>
    </source>
</reference>
<name>A0A7C9ARK1_OPUST</name>
<sequence length="222" mass="25237">MKNLSSLKALTIWDCGRATSLQNLEYLTSLQCLQLSWCSEMENLPDIRSLICLEDLTISSCIKMTCLPVGLSNLSNLKTLEIGPLSPNMRIFPFPNLNHLSPLSASLRNLDINAYEMDKVENLPNQIQHLRQLRSLKIGGFKNLKELPEWLGKLTSLERLHLTKLPLVEHLPSQAATECLSQLTWLNVDLCPLLEKACRTPNGSEWAKIQKVHHVRFFEGFF</sequence>
<proteinExistence type="predicted"/>
<dbReference type="InterPro" id="IPR056789">
    <property type="entry name" value="LRR_R13L1-DRL21"/>
</dbReference>
<protein>
    <recommendedName>
        <fullName evidence="3">R13L1/DRL21-like LRR repeat region domain-containing protein</fullName>
    </recommendedName>
</protein>
<evidence type="ECO:0000256" key="1">
    <source>
        <dbReference type="ARBA" id="ARBA00022614"/>
    </source>
</evidence>
<dbReference type="PANTHER" id="PTHR36766:SF70">
    <property type="entry name" value="DISEASE RESISTANCE PROTEIN RGA4"/>
    <property type="match status" value="1"/>
</dbReference>
<evidence type="ECO:0000256" key="2">
    <source>
        <dbReference type="ARBA" id="ARBA00022821"/>
    </source>
</evidence>
<accession>A0A7C9ARK1</accession>
<keyword evidence="1" id="KW-0433">Leucine-rich repeat</keyword>
<dbReference type="InterPro" id="IPR032675">
    <property type="entry name" value="LRR_dom_sf"/>
</dbReference>
<dbReference type="PANTHER" id="PTHR36766">
    <property type="entry name" value="PLANT BROAD-SPECTRUM MILDEW RESISTANCE PROTEIN RPW8"/>
    <property type="match status" value="1"/>
</dbReference>
<dbReference type="GO" id="GO:0006952">
    <property type="term" value="P:defense response"/>
    <property type="evidence" value="ECO:0007669"/>
    <property type="project" value="UniProtKB-KW"/>
</dbReference>
<dbReference type="SUPFAM" id="SSF52058">
    <property type="entry name" value="L domain-like"/>
    <property type="match status" value="1"/>
</dbReference>
<keyword evidence="2" id="KW-0611">Plant defense</keyword>